<evidence type="ECO:0000256" key="3">
    <source>
        <dbReference type="ARBA" id="ARBA00022679"/>
    </source>
</evidence>
<feature type="compositionally biased region" description="Polar residues" evidence="9">
    <location>
        <begin position="1"/>
        <end position="10"/>
    </location>
</feature>
<dbReference type="Proteomes" id="UP000319210">
    <property type="component" value="Unassembled WGS sequence"/>
</dbReference>
<feature type="transmembrane region" description="Helical" evidence="8">
    <location>
        <begin position="157"/>
        <end position="179"/>
    </location>
</feature>
<keyword evidence="4 8" id="KW-0812">Transmembrane</keyword>
<evidence type="ECO:0000256" key="7">
    <source>
        <dbReference type="ARBA" id="ARBA00023315"/>
    </source>
</evidence>
<comment type="function">
    <text evidence="8">Catalyzes the phospholipid dependent N-acylation of the N-terminal cysteine of apolipoprotein, the last step in lipoprotein maturation.</text>
</comment>
<feature type="region of interest" description="Disordered" evidence="9">
    <location>
        <begin position="1"/>
        <end position="74"/>
    </location>
</feature>
<dbReference type="OrthoDB" id="9804277at2"/>
<dbReference type="PANTHER" id="PTHR38686">
    <property type="entry name" value="APOLIPOPROTEIN N-ACYLTRANSFERASE"/>
    <property type="match status" value="1"/>
</dbReference>
<name>A0A4Y3QSY0_STRCI</name>
<dbReference type="SUPFAM" id="SSF56317">
    <property type="entry name" value="Carbon-nitrogen hydrolase"/>
    <property type="match status" value="1"/>
</dbReference>
<protein>
    <recommendedName>
        <fullName evidence="8">Apolipoprotein N-acyltransferase</fullName>
        <shortName evidence="8">ALP N-acyltransferase</shortName>
        <ecNumber evidence="8">2.3.1.269</ecNumber>
    </recommendedName>
</protein>
<dbReference type="CDD" id="cd07571">
    <property type="entry name" value="ALP_N-acyl_transferase"/>
    <property type="match status" value="1"/>
</dbReference>
<comment type="subcellular location">
    <subcellularLocation>
        <location evidence="1 8">Cell membrane</location>
        <topology evidence="1 8">Multi-pass membrane protein</topology>
    </subcellularLocation>
</comment>
<proteinExistence type="inferred from homology"/>
<dbReference type="EC" id="2.3.1.269" evidence="8"/>
<dbReference type="PROSITE" id="PS50263">
    <property type="entry name" value="CN_HYDROLASE"/>
    <property type="match status" value="1"/>
</dbReference>
<dbReference type="Pfam" id="PF00795">
    <property type="entry name" value="CN_hydrolase"/>
    <property type="match status" value="1"/>
</dbReference>
<feature type="transmembrane region" description="Helical" evidence="8">
    <location>
        <begin position="86"/>
        <end position="103"/>
    </location>
</feature>
<evidence type="ECO:0000313" key="11">
    <source>
        <dbReference type="EMBL" id="GEB48514.1"/>
    </source>
</evidence>
<evidence type="ECO:0000313" key="12">
    <source>
        <dbReference type="Proteomes" id="UP000319210"/>
    </source>
</evidence>
<dbReference type="HAMAP" id="MF_01148">
    <property type="entry name" value="Lnt"/>
    <property type="match status" value="1"/>
</dbReference>
<keyword evidence="7 8" id="KW-0012">Acyltransferase</keyword>
<comment type="caution">
    <text evidence="11">The sequence shown here is derived from an EMBL/GenBank/DDBJ whole genome shotgun (WGS) entry which is preliminary data.</text>
</comment>
<comment type="caution">
    <text evidence="8">Lacks conserved residue(s) required for the propagation of feature annotation.</text>
</comment>
<keyword evidence="2 8" id="KW-1003">Cell membrane</keyword>
<evidence type="ECO:0000256" key="8">
    <source>
        <dbReference type="HAMAP-Rule" id="MF_01148"/>
    </source>
</evidence>
<keyword evidence="12" id="KW-1185">Reference proteome</keyword>
<feature type="transmembrane region" description="Helical" evidence="8">
    <location>
        <begin position="267"/>
        <end position="289"/>
    </location>
</feature>
<keyword evidence="3 8" id="KW-0808">Transferase</keyword>
<gene>
    <name evidence="11" type="primary">lnt_2</name>
    <name evidence="8" type="synonym">lnt</name>
    <name evidence="11" type="ORF">SCA03_10650</name>
</gene>
<evidence type="ECO:0000256" key="2">
    <source>
        <dbReference type="ARBA" id="ARBA00022475"/>
    </source>
</evidence>
<feature type="transmembrane region" description="Helical" evidence="8">
    <location>
        <begin position="132"/>
        <end position="151"/>
    </location>
</feature>
<dbReference type="NCBIfam" id="TIGR00546">
    <property type="entry name" value="lnt"/>
    <property type="match status" value="1"/>
</dbReference>
<evidence type="ECO:0000256" key="1">
    <source>
        <dbReference type="ARBA" id="ARBA00004651"/>
    </source>
</evidence>
<dbReference type="GO" id="GO:0042158">
    <property type="term" value="P:lipoprotein biosynthetic process"/>
    <property type="evidence" value="ECO:0007669"/>
    <property type="project" value="UniProtKB-UniRule"/>
</dbReference>
<feature type="region of interest" description="Disordered" evidence="9">
    <location>
        <begin position="591"/>
        <end position="622"/>
    </location>
</feature>
<dbReference type="InterPro" id="IPR045378">
    <property type="entry name" value="LNT_N"/>
</dbReference>
<comment type="similarity">
    <text evidence="8">Belongs to the CN hydrolase family. Apolipoprotein N-acyltransferase subfamily.</text>
</comment>
<evidence type="ECO:0000256" key="4">
    <source>
        <dbReference type="ARBA" id="ARBA00022692"/>
    </source>
</evidence>
<feature type="domain" description="CN hydrolase" evidence="10">
    <location>
        <begin position="304"/>
        <end position="554"/>
    </location>
</feature>
<dbReference type="InterPro" id="IPR003010">
    <property type="entry name" value="C-N_Hydrolase"/>
</dbReference>
<keyword evidence="6 8" id="KW-0472">Membrane</keyword>
<dbReference type="RefSeq" id="WP_078873236.1">
    <property type="nucleotide sequence ID" value="NZ_BJMM01000003.1"/>
</dbReference>
<comment type="catalytic activity">
    <reaction evidence="8">
        <text>N-terminal S-1,2-diacyl-sn-glyceryl-L-cysteinyl-[lipoprotein] + a glycerophospholipid = N-acyl-S-1,2-diacyl-sn-glyceryl-L-cysteinyl-[lipoprotein] + a 2-acyl-sn-glycero-3-phospholipid + H(+)</text>
        <dbReference type="Rhea" id="RHEA:48228"/>
        <dbReference type="Rhea" id="RHEA-COMP:14681"/>
        <dbReference type="Rhea" id="RHEA-COMP:14684"/>
        <dbReference type="ChEBI" id="CHEBI:15378"/>
        <dbReference type="ChEBI" id="CHEBI:136912"/>
        <dbReference type="ChEBI" id="CHEBI:140656"/>
        <dbReference type="ChEBI" id="CHEBI:140657"/>
        <dbReference type="ChEBI" id="CHEBI:140660"/>
        <dbReference type="EC" id="2.3.1.269"/>
    </reaction>
</comment>
<dbReference type="EMBL" id="BJMM01000003">
    <property type="protein sequence ID" value="GEB48514.1"/>
    <property type="molecule type" value="Genomic_DNA"/>
</dbReference>
<evidence type="ECO:0000259" key="10">
    <source>
        <dbReference type="PROSITE" id="PS50263"/>
    </source>
</evidence>
<evidence type="ECO:0000256" key="6">
    <source>
        <dbReference type="ARBA" id="ARBA00023136"/>
    </source>
</evidence>
<dbReference type="InterPro" id="IPR036526">
    <property type="entry name" value="C-N_Hydrolase_sf"/>
</dbReference>
<dbReference type="GO" id="GO:0005886">
    <property type="term" value="C:plasma membrane"/>
    <property type="evidence" value="ECO:0007669"/>
    <property type="project" value="UniProtKB-SubCell"/>
</dbReference>
<feature type="compositionally biased region" description="Basic and acidic residues" evidence="9">
    <location>
        <begin position="598"/>
        <end position="608"/>
    </location>
</feature>
<feature type="transmembrane region" description="Helical" evidence="8">
    <location>
        <begin position="233"/>
        <end position="255"/>
    </location>
</feature>
<reference evidence="11 12" key="1">
    <citation type="submission" date="2019-06" db="EMBL/GenBank/DDBJ databases">
        <title>Whole genome shotgun sequence of Streptomyces cacaoi subsp. cacaoi NBRC 12748.</title>
        <authorList>
            <person name="Hosoyama A."/>
            <person name="Uohara A."/>
            <person name="Ohji S."/>
            <person name="Ichikawa N."/>
        </authorList>
    </citation>
    <scope>NUCLEOTIDE SEQUENCE [LARGE SCALE GENOMIC DNA]</scope>
    <source>
        <strain evidence="11 12">NBRC 12748</strain>
    </source>
</reference>
<keyword evidence="11" id="KW-0449">Lipoprotein</keyword>
<evidence type="ECO:0000256" key="9">
    <source>
        <dbReference type="SAM" id="MobiDB-lite"/>
    </source>
</evidence>
<comment type="pathway">
    <text evidence="8">Protein modification; lipoprotein biosynthesis (N-acyl transfer).</text>
</comment>
<dbReference type="Pfam" id="PF20154">
    <property type="entry name" value="LNT_N"/>
    <property type="match status" value="1"/>
</dbReference>
<dbReference type="InterPro" id="IPR004563">
    <property type="entry name" value="Apolipo_AcylTrfase"/>
</dbReference>
<sequence>MASGPDTTPASAGPGSPRDPQAAPTTPGDAPDEGARRTPGAETAPAADGPRPGDEASDAHAPGAGRGEPAGPGRLRRLGALARREALRTALAAVAGCALGLAFPPYGLWPLSLVAVAALALLTRGRTGRQGAWLGLAFGWPFFVVLLKWLHVVGWDAVIGLAFLQGLFLALLGSALALVSRLPAWPLWGACLWVGEEFLRDRFPFGGFPWGRLAFANTGSPFTPLAALGGAPLVTFAVALAGTLLAAAALAAWRLRPAAGRAGRTARAWATGAGALVLAAAVGAAGLAVPVPTAADDSVRIAVVQGNVQQPGMDFLGRPMKILNNHVEATLDLARRVEQGKEPKPDLVIWPENSSDLDPYKFPEAGNRIDEAVKAIGVPVLVGALVDHPTKEGYVENQGIVWDPKKGPGASYTKQHPVPFGEYVPFRDQLSKVITRLQRVPRDFWPGDHTGVLQTGPARLGDVICFEVAYDEIPRDTVKDGARALVVQTNNATYGNTGQPEQQLVMSKLRAIEHGRAVVTAAPSGISAVVAPDGTIEQRTEEFTQDVLTARLPLRDGLTVADRVGAAPEWALAIVGLLSCAGAWILGRRHGTVRGNGRRNDGVRDDHHTHQHPAQARPEGHQ</sequence>
<organism evidence="11 12">
    <name type="scientific">Streptomyces cacaoi</name>
    <dbReference type="NCBI Taxonomy" id="1898"/>
    <lineage>
        <taxon>Bacteria</taxon>
        <taxon>Bacillati</taxon>
        <taxon>Actinomycetota</taxon>
        <taxon>Actinomycetes</taxon>
        <taxon>Kitasatosporales</taxon>
        <taxon>Streptomycetaceae</taxon>
        <taxon>Streptomyces</taxon>
    </lineage>
</organism>
<dbReference type="AlphaFoldDB" id="A0A4Y3QSY0"/>
<keyword evidence="5 8" id="KW-1133">Transmembrane helix</keyword>
<accession>A0A4Y3QSY0</accession>
<dbReference type="GO" id="GO:0016410">
    <property type="term" value="F:N-acyltransferase activity"/>
    <property type="evidence" value="ECO:0007669"/>
    <property type="project" value="UniProtKB-UniRule"/>
</dbReference>
<dbReference type="UniPathway" id="UPA00666"/>
<dbReference type="PANTHER" id="PTHR38686:SF1">
    <property type="entry name" value="APOLIPOPROTEIN N-ACYLTRANSFERASE"/>
    <property type="match status" value="1"/>
</dbReference>
<evidence type="ECO:0000256" key="5">
    <source>
        <dbReference type="ARBA" id="ARBA00022989"/>
    </source>
</evidence>
<dbReference type="Gene3D" id="3.60.110.10">
    <property type="entry name" value="Carbon-nitrogen hydrolase"/>
    <property type="match status" value="1"/>
</dbReference>